<keyword evidence="3 6" id="KW-0812">Transmembrane</keyword>
<dbReference type="InterPro" id="IPR002797">
    <property type="entry name" value="Polysacc_synth"/>
</dbReference>
<protein>
    <submittedName>
        <fullName evidence="7">Flippase</fullName>
    </submittedName>
</protein>
<keyword evidence="4 6" id="KW-1133">Transmembrane helix</keyword>
<gene>
    <name evidence="7" type="ORF">E8M12_05845</name>
</gene>
<evidence type="ECO:0000256" key="6">
    <source>
        <dbReference type="SAM" id="Phobius"/>
    </source>
</evidence>
<feature type="transmembrane region" description="Helical" evidence="6">
    <location>
        <begin position="145"/>
        <end position="165"/>
    </location>
</feature>
<feature type="transmembrane region" description="Helical" evidence="6">
    <location>
        <begin position="394"/>
        <end position="410"/>
    </location>
</feature>
<dbReference type="Proteomes" id="UP000307999">
    <property type="component" value="Unassembled WGS sequence"/>
</dbReference>
<keyword evidence="2" id="KW-1003">Cell membrane</keyword>
<dbReference type="Pfam" id="PF01943">
    <property type="entry name" value="Polysacc_synt"/>
    <property type="match status" value="1"/>
</dbReference>
<evidence type="ECO:0000256" key="5">
    <source>
        <dbReference type="ARBA" id="ARBA00023136"/>
    </source>
</evidence>
<evidence type="ECO:0000313" key="8">
    <source>
        <dbReference type="Proteomes" id="UP000307999"/>
    </source>
</evidence>
<keyword evidence="5 6" id="KW-0472">Membrane</keyword>
<feature type="transmembrane region" description="Helical" evidence="6">
    <location>
        <begin position="110"/>
        <end position="133"/>
    </location>
</feature>
<dbReference type="OrthoDB" id="5785171at2"/>
<dbReference type="AlphaFoldDB" id="A0A4U1B6Q8"/>
<feature type="transmembrane region" description="Helical" evidence="6">
    <location>
        <begin position="65"/>
        <end position="90"/>
    </location>
</feature>
<evidence type="ECO:0000256" key="3">
    <source>
        <dbReference type="ARBA" id="ARBA00022692"/>
    </source>
</evidence>
<evidence type="ECO:0000313" key="7">
    <source>
        <dbReference type="EMBL" id="TKB46148.1"/>
    </source>
</evidence>
<evidence type="ECO:0000256" key="2">
    <source>
        <dbReference type="ARBA" id="ARBA00022475"/>
    </source>
</evidence>
<dbReference type="PANTHER" id="PTHR30250">
    <property type="entry name" value="PST FAMILY PREDICTED COLANIC ACID TRANSPORTER"/>
    <property type="match status" value="1"/>
</dbReference>
<comment type="caution">
    <text evidence="7">The sequence shown here is derived from an EMBL/GenBank/DDBJ whole genome shotgun (WGS) entry which is preliminary data.</text>
</comment>
<comment type="subcellular location">
    <subcellularLocation>
        <location evidence="1">Cell membrane</location>
        <topology evidence="1">Multi-pass membrane protein</topology>
    </subcellularLocation>
</comment>
<feature type="transmembrane region" description="Helical" evidence="6">
    <location>
        <begin position="33"/>
        <end position="53"/>
    </location>
</feature>
<feature type="transmembrane region" description="Helical" evidence="6">
    <location>
        <begin position="281"/>
        <end position="307"/>
    </location>
</feature>
<dbReference type="EMBL" id="SWDB01000010">
    <property type="protein sequence ID" value="TKB46148.1"/>
    <property type="molecule type" value="Genomic_DNA"/>
</dbReference>
<feature type="transmembrane region" description="Helical" evidence="6">
    <location>
        <begin position="328"/>
        <end position="347"/>
    </location>
</feature>
<feature type="transmembrane region" description="Helical" evidence="6">
    <location>
        <begin position="359"/>
        <end position="382"/>
    </location>
</feature>
<feature type="transmembrane region" description="Helical" evidence="6">
    <location>
        <begin position="177"/>
        <end position="197"/>
    </location>
</feature>
<dbReference type="CDD" id="cd13128">
    <property type="entry name" value="MATE_Wzx_like"/>
    <property type="match status" value="1"/>
</dbReference>
<evidence type="ECO:0000256" key="1">
    <source>
        <dbReference type="ARBA" id="ARBA00004651"/>
    </source>
</evidence>
<name>A0A4U1B6Q8_9GAMM</name>
<reference evidence="7 8" key="1">
    <citation type="submission" date="2019-04" db="EMBL/GenBank/DDBJ databases">
        <title>Thalassotalea guangxiensis sp. nov., isolated from sediment of the coastal wetland.</title>
        <authorList>
            <person name="Zheng S."/>
            <person name="Zhang D."/>
        </authorList>
    </citation>
    <scope>NUCLEOTIDE SEQUENCE [LARGE SCALE GENOMIC DNA]</scope>
    <source>
        <strain evidence="7 8">ZS-4</strain>
    </source>
</reference>
<dbReference type="GO" id="GO:0005886">
    <property type="term" value="C:plasma membrane"/>
    <property type="evidence" value="ECO:0007669"/>
    <property type="project" value="UniProtKB-SubCell"/>
</dbReference>
<feature type="transmembrane region" description="Helical" evidence="6">
    <location>
        <begin position="416"/>
        <end position="437"/>
    </location>
</feature>
<evidence type="ECO:0000256" key="4">
    <source>
        <dbReference type="ARBA" id="ARBA00022989"/>
    </source>
</evidence>
<feature type="transmembrane region" description="Helical" evidence="6">
    <location>
        <begin position="203"/>
        <end position="222"/>
    </location>
</feature>
<dbReference type="PANTHER" id="PTHR30250:SF11">
    <property type="entry name" value="O-ANTIGEN TRANSPORTER-RELATED"/>
    <property type="match status" value="1"/>
</dbReference>
<proteinExistence type="predicted"/>
<accession>A0A4U1B6Q8</accession>
<sequence>MVCWCSEIVINILRIVKLNISDKLFGEIFKGSVFVFFTKIIAVSLGLISNLLIARNYGAEVVGIISLITSFLAVMGLFSTAGMNTSLLRLIPEQIQKYSLYEAKYIYIKIVKLTMILGGIVSLISLVAIHYGIFNELWGAEMAYWLGWATCIIVFANLAAINSIAIRALKKVKMFALLQVVQPTINLSLLILVILLTNNPDTPIYAMLLSFLFSFSVSLFLVSTVFPKKTNQPKIVKEYDSKSILSLSFPMFLSGSVWLVMSHTDTIMIGTFLGPEDVGVYAIVVKVALLSSFVLTSINSVLAPKIAEVYYGGREKDLIKIARKSSKLIFYSTSPILLFIILLGHEILDGFGSEFNVGYYPLVLLALGQFINSICGSVGYFMNMTGHQKTFNKIVLFSGALNIALNYLLIPLYGLIGAALASLIANTAWNVSSLIFIKKKFGFYMGYLPKFS</sequence>
<feature type="transmembrane region" description="Helical" evidence="6">
    <location>
        <begin position="243"/>
        <end position="261"/>
    </location>
</feature>
<organism evidence="7 8">
    <name type="scientific">Thalassotalea mangrovi</name>
    <dbReference type="NCBI Taxonomy" id="2572245"/>
    <lineage>
        <taxon>Bacteria</taxon>
        <taxon>Pseudomonadati</taxon>
        <taxon>Pseudomonadota</taxon>
        <taxon>Gammaproteobacteria</taxon>
        <taxon>Alteromonadales</taxon>
        <taxon>Colwelliaceae</taxon>
        <taxon>Thalassotalea</taxon>
    </lineage>
</organism>
<dbReference type="InterPro" id="IPR050833">
    <property type="entry name" value="Poly_Biosynth_Transport"/>
</dbReference>
<keyword evidence="8" id="KW-1185">Reference proteome</keyword>